<dbReference type="PANTHER" id="PTHR33021">
    <property type="entry name" value="BLUE COPPER PROTEIN"/>
    <property type="match status" value="1"/>
</dbReference>
<proteinExistence type="predicted"/>
<dbReference type="Gene3D" id="2.60.40.420">
    <property type="entry name" value="Cupredoxins - blue copper proteins"/>
    <property type="match status" value="1"/>
</dbReference>
<reference evidence="6 7" key="1">
    <citation type="submission" date="2019-07" db="EMBL/GenBank/DDBJ databases">
        <title>De Novo Assembly of kiwifruit Actinidia rufa.</title>
        <authorList>
            <person name="Sugita-Konishi S."/>
            <person name="Sato K."/>
            <person name="Mori E."/>
            <person name="Abe Y."/>
            <person name="Kisaki G."/>
            <person name="Hamano K."/>
            <person name="Suezawa K."/>
            <person name="Otani M."/>
            <person name="Fukuda T."/>
            <person name="Manabe T."/>
            <person name="Gomi K."/>
            <person name="Tabuchi M."/>
            <person name="Akimitsu K."/>
            <person name="Kataoka I."/>
        </authorList>
    </citation>
    <scope>NUCLEOTIDE SEQUENCE [LARGE SCALE GENOMIC DNA]</scope>
    <source>
        <strain evidence="7">cv. Fuchu</strain>
    </source>
</reference>
<name>A0A7J0E4P6_9ERIC</name>
<keyword evidence="2" id="KW-0325">Glycoprotein</keyword>
<dbReference type="GO" id="GO:0009055">
    <property type="term" value="F:electron transfer activity"/>
    <property type="evidence" value="ECO:0007669"/>
    <property type="project" value="InterPro"/>
</dbReference>
<keyword evidence="4" id="KW-0732">Signal</keyword>
<dbReference type="PANTHER" id="PTHR33021:SF350">
    <property type="entry name" value="UCLACYANIN-2"/>
    <property type="match status" value="1"/>
</dbReference>
<feature type="region of interest" description="Disordered" evidence="3">
    <location>
        <begin position="121"/>
        <end position="155"/>
    </location>
</feature>
<evidence type="ECO:0000313" key="7">
    <source>
        <dbReference type="Proteomes" id="UP000585474"/>
    </source>
</evidence>
<dbReference type="InterPro" id="IPR039391">
    <property type="entry name" value="Phytocyanin-like"/>
</dbReference>
<feature type="compositionally biased region" description="Pro residues" evidence="3">
    <location>
        <begin position="142"/>
        <end position="153"/>
    </location>
</feature>
<dbReference type="CDD" id="cd04216">
    <property type="entry name" value="Phytocyanin"/>
    <property type="match status" value="1"/>
</dbReference>
<dbReference type="OrthoDB" id="686200at2759"/>
<sequence length="181" mass="18413">MAMVAALLILVVAAATAAADQHTVGGSAGWTQGVVYSVWANGETFKVGDTLLFNYGATHSVDEVNQSDYNNCNSGNAIESYSGGKTTISLNVTGPMYFICPTSGHCQGGMKLAITVVAASTPTASPPPPGSPPSTTPTNSTSPPPPPPPPPHSAAPGNFGVKNFLLLEISLLLVALIVFMG</sequence>
<dbReference type="Pfam" id="PF02298">
    <property type="entry name" value="Cu_bind_like"/>
    <property type="match status" value="1"/>
</dbReference>
<evidence type="ECO:0000256" key="4">
    <source>
        <dbReference type="SAM" id="SignalP"/>
    </source>
</evidence>
<dbReference type="AlphaFoldDB" id="A0A7J0E4P6"/>
<dbReference type="Proteomes" id="UP000585474">
    <property type="component" value="Unassembled WGS sequence"/>
</dbReference>
<evidence type="ECO:0000256" key="3">
    <source>
        <dbReference type="SAM" id="MobiDB-lite"/>
    </source>
</evidence>
<gene>
    <name evidence="6" type="ORF">Acr_01g0010610</name>
</gene>
<dbReference type="InterPro" id="IPR003245">
    <property type="entry name" value="Phytocyanin_dom"/>
</dbReference>
<dbReference type="InterPro" id="IPR008972">
    <property type="entry name" value="Cupredoxin"/>
</dbReference>
<dbReference type="FunFam" id="2.60.40.420:FF:000003">
    <property type="entry name" value="Blue copper"/>
    <property type="match status" value="1"/>
</dbReference>
<dbReference type="GO" id="GO:0005886">
    <property type="term" value="C:plasma membrane"/>
    <property type="evidence" value="ECO:0007669"/>
    <property type="project" value="TreeGrafter"/>
</dbReference>
<feature type="signal peptide" evidence="4">
    <location>
        <begin position="1"/>
        <end position="19"/>
    </location>
</feature>
<evidence type="ECO:0000259" key="5">
    <source>
        <dbReference type="PROSITE" id="PS51485"/>
    </source>
</evidence>
<evidence type="ECO:0000256" key="1">
    <source>
        <dbReference type="ARBA" id="ARBA00022723"/>
    </source>
</evidence>
<feature type="compositionally biased region" description="Pro residues" evidence="3">
    <location>
        <begin position="124"/>
        <end position="135"/>
    </location>
</feature>
<accession>A0A7J0E4P6</accession>
<evidence type="ECO:0000256" key="2">
    <source>
        <dbReference type="ARBA" id="ARBA00023180"/>
    </source>
</evidence>
<keyword evidence="7" id="KW-1185">Reference proteome</keyword>
<dbReference type="EMBL" id="BJWL01000001">
    <property type="protein sequence ID" value="GFY81252.1"/>
    <property type="molecule type" value="Genomic_DNA"/>
</dbReference>
<dbReference type="GO" id="GO:0046872">
    <property type="term" value="F:metal ion binding"/>
    <property type="evidence" value="ECO:0007669"/>
    <property type="project" value="UniProtKB-KW"/>
</dbReference>
<protein>
    <recommendedName>
        <fullName evidence="5">Phytocyanin domain-containing protein</fullName>
    </recommendedName>
</protein>
<organism evidence="6 7">
    <name type="scientific">Actinidia rufa</name>
    <dbReference type="NCBI Taxonomy" id="165716"/>
    <lineage>
        <taxon>Eukaryota</taxon>
        <taxon>Viridiplantae</taxon>
        <taxon>Streptophyta</taxon>
        <taxon>Embryophyta</taxon>
        <taxon>Tracheophyta</taxon>
        <taxon>Spermatophyta</taxon>
        <taxon>Magnoliopsida</taxon>
        <taxon>eudicotyledons</taxon>
        <taxon>Gunneridae</taxon>
        <taxon>Pentapetalae</taxon>
        <taxon>asterids</taxon>
        <taxon>Ericales</taxon>
        <taxon>Actinidiaceae</taxon>
        <taxon>Actinidia</taxon>
    </lineage>
</organism>
<feature type="chain" id="PRO_5029502306" description="Phytocyanin domain-containing protein" evidence="4">
    <location>
        <begin position="20"/>
        <end position="181"/>
    </location>
</feature>
<feature type="domain" description="Phytocyanin" evidence="5">
    <location>
        <begin position="20"/>
        <end position="118"/>
    </location>
</feature>
<keyword evidence="1" id="KW-0479">Metal-binding</keyword>
<evidence type="ECO:0000313" key="6">
    <source>
        <dbReference type="EMBL" id="GFY81252.1"/>
    </source>
</evidence>
<dbReference type="PROSITE" id="PS51485">
    <property type="entry name" value="PHYTOCYANIN"/>
    <property type="match status" value="1"/>
</dbReference>
<comment type="caution">
    <text evidence="6">The sequence shown here is derived from an EMBL/GenBank/DDBJ whole genome shotgun (WGS) entry which is preliminary data.</text>
</comment>
<dbReference type="SUPFAM" id="SSF49503">
    <property type="entry name" value="Cupredoxins"/>
    <property type="match status" value="1"/>
</dbReference>